<keyword evidence="6" id="KW-0963">Cytoplasm</keyword>
<dbReference type="EC" id="2.4.1.25" evidence="4"/>
<dbReference type="GO" id="GO:0005975">
    <property type="term" value="P:carbohydrate metabolic process"/>
    <property type="evidence" value="ECO:0007669"/>
    <property type="project" value="InterPro"/>
</dbReference>
<sequence>MGSSKENRILKRRGGILVPLSSILTKDSFECGDISSLFLLGKWARSAGFSILQILPLNDTGFGKSPYSSISAFAIDPIYISLKELGISMVSRKSKIVSNQVNQTRIRELKLVELRKFFLSAKEKNEKLANLFLSEHSWVEGYVCFRVLYARNEGKDWSFWPKEQKDPGKVKEQIFSDFKEEALFLSYLQYIAFIQLEKAKQSLEKIGVFLKGDMPILTSRNSADVWEHPEYFELDLQAGAPPDAFSDEGQNWGFPVLNWNVLRKTKFSWWKERLRYLDHFFHLYRIDHVIGMYRIWAIPIQQTSAKFGWFHPQIGCSRSHFLEKGLDVEDLIKRKLIYEFKKDSFVFYWDFWKESGWSELPEEIKAKAFPLSEINLKEDETLWAKSGEEILSALDGFASAVPCAEDLGAVPGFIRDSLKKRNTLGIDVIRWTRSLENGNYIEPEGYRKTAISVLSTHDTSLALDWWMNLSNGEKEYAQTFFFTDQKKELPASASEILEGLLDFSFSTNSLFSIQILQDLLFTGENAILENLSSHRFNLPGTPEDKNWSYRFSFYIEDLILDEKLTLALKEKMVRSHRFVE</sequence>
<evidence type="ECO:0000256" key="11">
    <source>
        <dbReference type="ARBA" id="ARBA00031501"/>
    </source>
</evidence>
<dbReference type="OrthoDB" id="9811841at2"/>
<evidence type="ECO:0000256" key="5">
    <source>
        <dbReference type="ARBA" id="ARBA00020295"/>
    </source>
</evidence>
<comment type="catalytic activity">
    <reaction evidence="1">
        <text>Transfers a segment of a (1-&gt;4)-alpha-D-glucan to a new position in an acceptor, which may be glucose or a (1-&gt;4)-alpha-D-glucan.</text>
        <dbReference type="EC" id="2.4.1.25"/>
    </reaction>
</comment>
<dbReference type="InterPro" id="IPR003385">
    <property type="entry name" value="Glyco_hydro_77"/>
</dbReference>
<name>A0A4R9LR39_9LEPT</name>
<evidence type="ECO:0000256" key="3">
    <source>
        <dbReference type="ARBA" id="ARBA00005684"/>
    </source>
</evidence>
<evidence type="ECO:0000313" key="12">
    <source>
        <dbReference type="EMBL" id="TGN12001.1"/>
    </source>
</evidence>
<organism evidence="12 13">
    <name type="scientific">Leptospira ilyithenensis</name>
    <dbReference type="NCBI Taxonomy" id="2484901"/>
    <lineage>
        <taxon>Bacteria</taxon>
        <taxon>Pseudomonadati</taxon>
        <taxon>Spirochaetota</taxon>
        <taxon>Spirochaetia</taxon>
        <taxon>Leptospirales</taxon>
        <taxon>Leptospiraceae</taxon>
        <taxon>Leptospira</taxon>
    </lineage>
</organism>
<dbReference type="Gene3D" id="3.20.20.80">
    <property type="entry name" value="Glycosidases"/>
    <property type="match status" value="1"/>
</dbReference>
<keyword evidence="7" id="KW-0328">Glycosyltransferase</keyword>
<dbReference type="EMBL" id="RQHV01000036">
    <property type="protein sequence ID" value="TGN12001.1"/>
    <property type="molecule type" value="Genomic_DNA"/>
</dbReference>
<evidence type="ECO:0000256" key="2">
    <source>
        <dbReference type="ARBA" id="ARBA00004496"/>
    </source>
</evidence>
<evidence type="ECO:0000313" key="13">
    <source>
        <dbReference type="Proteomes" id="UP000298264"/>
    </source>
</evidence>
<dbReference type="Pfam" id="PF02446">
    <property type="entry name" value="Glyco_hydro_77"/>
    <property type="match status" value="1"/>
</dbReference>
<proteinExistence type="inferred from homology"/>
<dbReference type="InterPro" id="IPR017853">
    <property type="entry name" value="GH"/>
</dbReference>
<evidence type="ECO:0000256" key="7">
    <source>
        <dbReference type="ARBA" id="ARBA00022676"/>
    </source>
</evidence>
<evidence type="ECO:0000256" key="10">
    <source>
        <dbReference type="ARBA" id="ARBA00031423"/>
    </source>
</evidence>
<dbReference type="PANTHER" id="PTHR32518:SF3">
    <property type="entry name" value="4-ALPHA-GLUCANOTRANSFERASE"/>
    <property type="match status" value="1"/>
</dbReference>
<protein>
    <recommendedName>
        <fullName evidence="5">4-alpha-glucanotransferase</fullName>
        <ecNumber evidence="4">2.4.1.25</ecNumber>
    </recommendedName>
    <alternativeName>
        <fullName evidence="10">Amylomaltase</fullName>
    </alternativeName>
    <alternativeName>
        <fullName evidence="11">Disproportionating enzyme</fullName>
    </alternativeName>
</protein>
<keyword evidence="9" id="KW-0119">Carbohydrate metabolism</keyword>
<dbReference type="GO" id="GO:0005737">
    <property type="term" value="C:cytoplasm"/>
    <property type="evidence" value="ECO:0007669"/>
    <property type="project" value="UniProtKB-SubCell"/>
</dbReference>
<gene>
    <name evidence="12" type="ORF">EHS11_05715</name>
</gene>
<evidence type="ECO:0000256" key="1">
    <source>
        <dbReference type="ARBA" id="ARBA00000439"/>
    </source>
</evidence>
<comment type="similarity">
    <text evidence="3">Belongs to the disproportionating enzyme family.</text>
</comment>
<dbReference type="AlphaFoldDB" id="A0A4R9LR39"/>
<evidence type="ECO:0000256" key="4">
    <source>
        <dbReference type="ARBA" id="ARBA00012560"/>
    </source>
</evidence>
<keyword evidence="8 12" id="KW-0808">Transferase</keyword>
<reference evidence="12" key="1">
    <citation type="journal article" date="2019" name="PLoS Negl. Trop. Dis.">
        <title>Revisiting the worldwide diversity of Leptospira species in the environment.</title>
        <authorList>
            <person name="Vincent A.T."/>
            <person name="Schiettekatte O."/>
            <person name="Bourhy P."/>
            <person name="Veyrier F.J."/>
            <person name="Picardeau M."/>
        </authorList>
    </citation>
    <scope>NUCLEOTIDE SEQUENCE [LARGE SCALE GENOMIC DNA]</scope>
    <source>
        <strain evidence="12">201400974</strain>
    </source>
</reference>
<comment type="caution">
    <text evidence="12">The sequence shown here is derived from an EMBL/GenBank/DDBJ whole genome shotgun (WGS) entry which is preliminary data.</text>
</comment>
<dbReference type="GO" id="GO:0004134">
    <property type="term" value="F:4-alpha-glucanotransferase activity"/>
    <property type="evidence" value="ECO:0007669"/>
    <property type="project" value="UniProtKB-EC"/>
</dbReference>
<evidence type="ECO:0000256" key="8">
    <source>
        <dbReference type="ARBA" id="ARBA00022679"/>
    </source>
</evidence>
<evidence type="ECO:0000256" key="9">
    <source>
        <dbReference type="ARBA" id="ARBA00023277"/>
    </source>
</evidence>
<keyword evidence="13" id="KW-1185">Reference proteome</keyword>
<dbReference type="Proteomes" id="UP000298264">
    <property type="component" value="Unassembled WGS sequence"/>
</dbReference>
<dbReference type="PANTHER" id="PTHR32518">
    <property type="match status" value="1"/>
</dbReference>
<comment type="subcellular location">
    <subcellularLocation>
        <location evidence="2">Cytoplasm</location>
    </subcellularLocation>
</comment>
<evidence type="ECO:0000256" key="6">
    <source>
        <dbReference type="ARBA" id="ARBA00022490"/>
    </source>
</evidence>
<dbReference type="SUPFAM" id="SSF51445">
    <property type="entry name" value="(Trans)glycosidases"/>
    <property type="match status" value="1"/>
</dbReference>
<accession>A0A4R9LR39</accession>